<evidence type="ECO:0000256" key="5">
    <source>
        <dbReference type="ARBA" id="ARBA00019746"/>
    </source>
</evidence>
<reference evidence="15" key="1">
    <citation type="journal article" date="2020" name="Stud. Mycol.">
        <title>101 Dothideomycetes genomes: a test case for predicting lifestyles and emergence of pathogens.</title>
        <authorList>
            <person name="Haridas S."/>
            <person name="Albert R."/>
            <person name="Binder M."/>
            <person name="Bloem J."/>
            <person name="Labutti K."/>
            <person name="Salamov A."/>
            <person name="Andreopoulos B."/>
            <person name="Baker S."/>
            <person name="Barry K."/>
            <person name="Bills G."/>
            <person name="Bluhm B."/>
            <person name="Cannon C."/>
            <person name="Castanera R."/>
            <person name="Culley D."/>
            <person name="Daum C."/>
            <person name="Ezra D."/>
            <person name="Gonzalez J."/>
            <person name="Henrissat B."/>
            <person name="Kuo A."/>
            <person name="Liang C."/>
            <person name="Lipzen A."/>
            <person name="Lutzoni F."/>
            <person name="Magnuson J."/>
            <person name="Mondo S."/>
            <person name="Nolan M."/>
            <person name="Ohm R."/>
            <person name="Pangilinan J."/>
            <person name="Park H.-J."/>
            <person name="Ramirez L."/>
            <person name="Alfaro M."/>
            <person name="Sun H."/>
            <person name="Tritt A."/>
            <person name="Yoshinaga Y."/>
            <person name="Zwiers L.-H."/>
            <person name="Turgeon B."/>
            <person name="Goodwin S."/>
            <person name="Spatafora J."/>
            <person name="Crous P."/>
            <person name="Grigoriev I."/>
        </authorList>
    </citation>
    <scope>NUCLEOTIDE SEQUENCE</scope>
    <source>
        <strain evidence="15">ATCC 36951</strain>
    </source>
</reference>
<evidence type="ECO:0000256" key="14">
    <source>
        <dbReference type="SAM" id="MobiDB-lite"/>
    </source>
</evidence>
<keyword evidence="8" id="KW-0779">Telomere</keyword>
<organism evidence="15 16">
    <name type="scientific">Zasmidium cellare ATCC 36951</name>
    <dbReference type="NCBI Taxonomy" id="1080233"/>
    <lineage>
        <taxon>Eukaryota</taxon>
        <taxon>Fungi</taxon>
        <taxon>Dikarya</taxon>
        <taxon>Ascomycota</taxon>
        <taxon>Pezizomycotina</taxon>
        <taxon>Dothideomycetes</taxon>
        <taxon>Dothideomycetidae</taxon>
        <taxon>Mycosphaerellales</taxon>
        <taxon>Mycosphaerellaceae</taxon>
        <taxon>Zasmidium</taxon>
    </lineage>
</organism>
<keyword evidence="11" id="KW-0804">Transcription</keyword>
<evidence type="ECO:0000313" key="15">
    <source>
        <dbReference type="EMBL" id="KAF2172574.1"/>
    </source>
</evidence>
<dbReference type="GO" id="GO:0000781">
    <property type="term" value="C:chromosome, telomeric region"/>
    <property type="evidence" value="ECO:0007669"/>
    <property type="project" value="UniProtKB-SubCell"/>
</dbReference>
<name>A0A6A6CZJ6_ZASCE</name>
<evidence type="ECO:0000256" key="10">
    <source>
        <dbReference type="ARBA" id="ARBA00023159"/>
    </source>
</evidence>
<gene>
    <name evidence="15" type="ORF">M409DRAFT_17806</name>
</gene>
<dbReference type="InterPro" id="IPR014849">
    <property type="entry name" value="EKC/KEOPS_Gon7"/>
</dbReference>
<keyword evidence="7" id="KW-0819">tRNA processing</keyword>
<protein>
    <recommendedName>
        <fullName evidence="5">EKC/KEOPS complex subunit GON7</fullName>
    </recommendedName>
</protein>
<evidence type="ECO:0000256" key="8">
    <source>
        <dbReference type="ARBA" id="ARBA00022895"/>
    </source>
</evidence>
<evidence type="ECO:0000256" key="6">
    <source>
        <dbReference type="ARBA" id="ARBA00022454"/>
    </source>
</evidence>
<evidence type="ECO:0000256" key="1">
    <source>
        <dbReference type="ARBA" id="ARBA00004123"/>
    </source>
</evidence>
<keyword evidence="6" id="KW-0158">Chromosome</keyword>
<accession>A0A6A6CZJ6</accession>
<evidence type="ECO:0000256" key="11">
    <source>
        <dbReference type="ARBA" id="ARBA00023163"/>
    </source>
</evidence>
<sequence>MAGTQLIANYKSPTSTQTISFELPALPPKEGGSVQDKTAYLSALRAKAVEMQSEINTFLTQKMEEDKAAEAGKSAVADQKEEENYGEEDPENDAEQH</sequence>
<comment type="similarity">
    <text evidence="3">Belongs to the GON7 family.</text>
</comment>
<evidence type="ECO:0000256" key="3">
    <source>
        <dbReference type="ARBA" id="ARBA00008529"/>
    </source>
</evidence>
<evidence type="ECO:0000256" key="4">
    <source>
        <dbReference type="ARBA" id="ARBA00011534"/>
    </source>
</evidence>
<evidence type="ECO:0000256" key="9">
    <source>
        <dbReference type="ARBA" id="ARBA00023015"/>
    </source>
</evidence>
<evidence type="ECO:0000256" key="2">
    <source>
        <dbReference type="ARBA" id="ARBA00004574"/>
    </source>
</evidence>
<dbReference type="GO" id="GO:0005634">
    <property type="term" value="C:nucleus"/>
    <property type="evidence" value="ECO:0007669"/>
    <property type="project" value="UniProtKB-SubCell"/>
</dbReference>
<keyword evidence="10" id="KW-0010">Activator</keyword>
<dbReference type="GO" id="GO:0008033">
    <property type="term" value="P:tRNA processing"/>
    <property type="evidence" value="ECO:0007669"/>
    <property type="project" value="UniProtKB-KW"/>
</dbReference>
<dbReference type="GeneID" id="54557495"/>
<proteinExistence type="inferred from homology"/>
<comment type="subcellular location">
    <subcellularLocation>
        <location evidence="2">Chromosome</location>
        <location evidence="2">Telomere</location>
    </subcellularLocation>
    <subcellularLocation>
        <location evidence="1">Nucleus</location>
    </subcellularLocation>
</comment>
<feature type="region of interest" description="Disordered" evidence="14">
    <location>
        <begin position="62"/>
        <end position="97"/>
    </location>
</feature>
<evidence type="ECO:0000313" key="16">
    <source>
        <dbReference type="Proteomes" id="UP000799537"/>
    </source>
</evidence>
<keyword evidence="9" id="KW-0805">Transcription regulation</keyword>
<dbReference type="OrthoDB" id="2288868at2759"/>
<comment type="subunit">
    <text evidence="4">Component of the EKC/KEOPS complex composed of at least BUD32, CGI121, GON7, KAE1 and PCC1; the whole complex dimerizes.</text>
</comment>
<dbReference type="Proteomes" id="UP000799537">
    <property type="component" value="Unassembled WGS sequence"/>
</dbReference>
<evidence type="ECO:0000256" key="7">
    <source>
        <dbReference type="ARBA" id="ARBA00022694"/>
    </source>
</evidence>
<comment type="function">
    <text evidence="13">Component of the EKC/KEOPS complex that is required for the formation of a threonylcarbamoyl group on adenosine at position 37 (t(6)A37) in tRNAs that read codons beginning with adenine. The complex is probably involved in the transfer of the threonylcarbamoyl moiety of threonylcarbamoyl-AMP (TC-AMP) to the N6 group of A37. GON7 likely plays a supporting role to the catalytic subunit KAE1 in the complex. The EKC/KEOPS complex also promotes both telomere uncapping and telomere elongation. The complex is required for efficient recruitment of transcriptional coactivators.</text>
</comment>
<keyword evidence="16" id="KW-1185">Reference proteome</keyword>
<dbReference type="EMBL" id="ML993581">
    <property type="protein sequence ID" value="KAF2172574.1"/>
    <property type="molecule type" value="Genomic_DNA"/>
</dbReference>
<feature type="compositionally biased region" description="Acidic residues" evidence="14">
    <location>
        <begin position="84"/>
        <end position="97"/>
    </location>
</feature>
<evidence type="ECO:0000256" key="13">
    <source>
        <dbReference type="ARBA" id="ARBA00025393"/>
    </source>
</evidence>
<dbReference type="RefSeq" id="XP_033673463.1">
    <property type="nucleotide sequence ID" value="XM_033804223.1"/>
</dbReference>
<dbReference type="Pfam" id="PF08738">
    <property type="entry name" value="Gon7"/>
    <property type="match status" value="1"/>
</dbReference>
<evidence type="ECO:0000256" key="12">
    <source>
        <dbReference type="ARBA" id="ARBA00023242"/>
    </source>
</evidence>
<keyword evidence="12" id="KW-0539">Nucleus</keyword>
<dbReference type="AlphaFoldDB" id="A0A6A6CZJ6"/>